<evidence type="ECO:0000256" key="1">
    <source>
        <dbReference type="SAM" id="MobiDB-lite"/>
    </source>
</evidence>
<name>A0ABW5EBH1_9BACT</name>
<dbReference type="Proteomes" id="UP001597297">
    <property type="component" value="Unassembled WGS sequence"/>
</dbReference>
<proteinExistence type="predicted"/>
<evidence type="ECO:0000313" key="3">
    <source>
        <dbReference type="Proteomes" id="UP001597297"/>
    </source>
</evidence>
<feature type="compositionally biased region" description="Low complexity" evidence="1">
    <location>
        <begin position="275"/>
        <end position="286"/>
    </location>
</feature>
<feature type="compositionally biased region" description="Basic and acidic residues" evidence="1">
    <location>
        <begin position="299"/>
        <end position="311"/>
    </location>
</feature>
<evidence type="ECO:0008006" key="4">
    <source>
        <dbReference type="Google" id="ProtNLM"/>
    </source>
</evidence>
<dbReference type="RefSeq" id="WP_377092600.1">
    <property type="nucleotide sequence ID" value="NZ_JBHSJM010000001.1"/>
</dbReference>
<sequence length="327" mass="36203">MSEDSEERISPETKMYLNLVEGDPDNWVLRKEAALKLYSEGKFTMAADMVWNTSEIPSTDMDVAFAVKMLSRAKPNRSIRLVYELLRQNSGKAEQAIAMANVFNLIGYPMLASRCYGAAVSLNAELFDIGFEGDSFWCDEQRVLEKKQQEAGIAKHMHFALQGRELQGEPIRFEDLEQEVDQESFKNASEAAALGDVTDLVPAFEKLQVVMQPDLSKNVNRKVVPIQPEAKTPSGGDHAALYADRVGVAPQVVGSTQSTEAQDLTRPKMNIPQDGVAAGGALKKAVPPVPNQTPPKVSPTRDEETYQKLKDVPVPVLRINKQKESRE</sequence>
<keyword evidence="3" id="KW-1185">Reference proteome</keyword>
<comment type="caution">
    <text evidence="2">The sequence shown here is derived from an EMBL/GenBank/DDBJ whole genome shotgun (WGS) entry which is preliminary data.</text>
</comment>
<feature type="region of interest" description="Disordered" evidence="1">
    <location>
        <begin position="271"/>
        <end position="327"/>
    </location>
</feature>
<protein>
    <recommendedName>
        <fullName evidence="4">HEAT repeat domain-containing protein</fullName>
    </recommendedName>
</protein>
<feature type="compositionally biased region" description="Pro residues" evidence="1">
    <location>
        <begin position="287"/>
        <end position="297"/>
    </location>
</feature>
<reference evidence="3" key="1">
    <citation type="journal article" date="2019" name="Int. J. Syst. Evol. Microbiol.">
        <title>The Global Catalogue of Microorganisms (GCM) 10K type strain sequencing project: providing services to taxonomists for standard genome sequencing and annotation.</title>
        <authorList>
            <consortium name="The Broad Institute Genomics Platform"/>
            <consortium name="The Broad Institute Genome Sequencing Center for Infectious Disease"/>
            <person name="Wu L."/>
            <person name="Ma J."/>
        </authorList>
    </citation>
    <scope>NUCLEOTIDE SEQUENCE [LARGE SCALE GENOMIC DNA]</scope>
    <source>
        <strain evidence="3">JCM 16545</strain>
    </source>
</reference>
<gene>
    <name evidence="2" type="ORF">ACFSQZ_14820</name>
</gene>
<organism evidence="2 3">
    <name type="scientific">Rubritalea spongiae</name>
    <dbReference type="NCBI Taxonomy" id="430797"/>
    <lineage>
        <taxon>Bacteria</taxon>
        <taxon>Pseudomonadati</taxon>
        <taxon>Verrucomicrobiota</taxon>
        <taxon>Verrucomicrobiia</taxon>
        <taxon>Verrucomicrobiales</taxon>
        <taxon>Rubritaleaceae</taxon>
        <taxon>Rubritalea</taxon>
    </lineage>
</organism>
<dbReference type="EMBL" id="JBHUJC010000045">
    <property type="protein sequence ID" value="MFD2277739.1"/>
    <property type="molecule type" value="Genomic_DNA"/>
</dbReference>
<evidence type="ECO:0000313" key="2">
    <source>
        <dbReference type="EMBL" id="MFD2277739.1"/>
    </source>
</evidence>
<accession>A0ABW5EBH1</accession>